<reference evidence="1" key="1">
    <citation type="submission" date="2022-10" db="EMBL/GenBank/DDBJ databases">
        <title>Complete Genome of Trichothecium roseum strain YXFP-22015, a Plant Pathogen Isolated from Citrus.</title>
        <authorList>
            <person name="Wang Y."/>
            <person name="Zhu L."/>
        </authorList>
    </citation>
    <scope>NUCLEOTIDE SEQUENCE</scope>
    <source>
        <strain evidence="1">YXFP-22015</strain>
    </source>
</reference>
<keyword evidence="2" id="KW-1185">Reference proteome</keyword>
<dbReference type="Proteomes" id="UP001163324">
    <property type="component" value="Chromosome 9"/>
</dbReference>
<accession>A0ACC0UR89</accession>
<comment type="caution">
    <text evidence="1">The sequence shown here is derived from an EMBL/GenBank/DDBJ whole genome shotgun (WGS) entry which is preliminary data.</text>
</comment>
<dbReference type="EMBL" id="CM047948">
    <property type="protein sequence ID" value="KAI9896636.1"/>
    <property type="molecule type" value="Genomic_DNA"/>
</dbReference>
<evidence type="ECO:0000313" key="1">
    <source>
        <dbReference type="EMBL" id="KAI9896636.1"/>
    </source>
</evidence>
<organism evidence="1 2">
    <name type="scientific">Trichothecium roseum</name>
    <dbReference type="NCBI Taxonomy" id="47278"/>
    <lineage>
        <taxon>Eukaryota</taxon>
        <taxon>Fungi</taxon>
        <taxon>Dikarya</taxon>
        <taxon>Ascomycota</taxon>
        <taxon>Pezizomycotina</taxon>
        <taxon>Sordariomycetes</taxon>
        <taxon>Hypocreomycetidae</taxon>
        <taxon>Hypocreales</taxon>
        <taxon>Hypocreales incertae sedis</taxon>
        <taxon>Trichothecium</taxon>
    </lineage>
</organism>
<name>A0ACC0UR89_9HYPO</name>
<sequence length="250" mass="28076">MSQVAALSSISPRDYKPVIIPHEILSNNPDEQTQSDLVGRLLNLPLELVHEISRQCPVGDRASLALSCKRMSYVLGASSSAAPLLLPRPTLPCQPSWKNEKKDFLGGLMDMLNVGVRTSLVEQLDAVHDEYLQLARWHVSPDGVSARQFLERELRRRSELDTNEDCAKSLCHVCLDQCIDSRPNWMSDDLWWRKYGDTVVRSRFVPVPYRVDCLYETAVLGEPGRAGVELCPDCVCLVILLGVDWDGPYV</sequence>
<gene>
    <name evidence="1" type="ORF">N3K66_008808</name>
</gene>
<protein>
    <submittedName>
        <fullName evidence="1">Uncharacterized protein</fullName>
    </submittedName>
</protein>
<evidence type="ECO:0000313" key="2">
    <source>
        <dbReference type="Proteomes" id="UP001163324"/>
    </source>
</evidence>
<proteinExistence type="predicted"/>